<name>A0AC60NRP0_IXOPE</name>
<comment type="caution">
    <text evidence="1">The sequence shown here is derived from an EMBL/GenBank/DDBJ whole genome shotgun (WGS) entry which is preliminary data.</text>
</comment>
<keyword evidence="2" id="KW-1185">Reference proteome</keyword>
<sequence>MAPPRNNVRRSHHPKKGLFFSKHLRATYTNIMNDLRNFSPQKFINDPNVLYLAIPFLLIMEFVLNIVVIDKVPYTEIDWKAYMQEVEGVLNGTFNYAALKGDTGPLVYPAGFVYIFAALYYVTGQGVNIKLAQYIFSGLYLFTLCLVFSLYNKTRKVPPYVLVLMCCTSYRIHSIYVLRLFNDPVAMALLYAALVFFVRCRWLVGCVLYSLAVSVKMNILLFAPALFVALLSTQGLFKTFLLITTCGFIQVGLGLPFLLSHPVSYLKGAFDLGRIFLFEWTVNWRFLPEEVFVDRRFHLALLALHLVAIACFLPKWIKYLKLTPWNTNKGKVLVMFPDQILLPLFTCNFLGMVFSRSLHYQFYAFLVGSDRAVLEHLSIDQLEQLPPPLFSLVAHDAYAKVSPPLRFPSSHGRWFHPNLSGLEAEQILLDQGCDGSFLARPSKSKKGDFTLSVRRNGVVTHIKIRNTGDYYDLYGGENFATLAELVQYYMENQDQLKERNGEIIELKYPLICADPTTERWFHGPLVAKEAEKLLMEKGKNGSFLVRESRSKPGDYVLSVRTEDKVTHFIVRCQEGKFDACGGEKFDSLSDLVDFYRKNPMVETTGTVVHLKQPFNATRIKASTIENRVKQLSKENGQNSGKAGFWEEFEHLQQQECKHLFSRKDGQRPENRAKNRYKNILPFDMTRVKLNDVDPDVPFSDYINANYIKVDDESTLDGHNKTYIATQGCLQNTISDFWSMVWQGNTRVIVMTTKEVERGKCVRYWPDEGQTKEYGKYKLQHISESSNADYTLREFSVTKEGELSGRSFSNLARHLNIGDPELGSSAMTSPQEHDPLSVSTVNIKLPPFLTSDPELWFIQVESQFAARRITADLTKYHHVVSSLPPATACEIRDLLFAPPAEDAYKTLKETLIRRVTPSEPQRFQQLLRETELGDRTPSQLLRQMQQLLGTRTTDLDSIMLRELFLQRLPTNVRMVLISAGVANLPKLAELADRLMAVPSSSVSAVQAEPATSDQLQDIRDEILRLTVTVAALQDRPRREHTPRQTASSNYGGPELTPAAPVN</sequence>
<evidence type="ECO:0000313" key="2">
    <source>
        <dbReference type="Proteomes" id="UP000805193"/>
    </source>
</evidence>
<protein>
    <submittedName>
        <fullName evidence="1">Uncharacterized protein</fullName>
    </submittedName>
</protein>
<organism evidence="1 2">
    <name type="scientific">Ixodes persulcatus</name>
    <name type="common">Taiga tick</name>
    <dbReference type="NCBI Taxonomy" id="34615"/>
    <lineage>
        <taxon>Eukaryota</taxon>
        <taxon>Metazoa</taxon>
        <taxon>Ecdysozoa</taxon>
        <taxon>Arthropoda</taxon>
        <taxon>Chelicerata</taxon>
        <taxon>Arachnida</taxon>
        <taxon>Acari</taxon>
        <taxon>Parasitiformes</taxon>
        <taxon>Ixodida</taxon>
        <taxon>Ixodoidea</taxon>
        <taxon>Ixodidae</taxon>
        <taxon>Ixodinae</taxon>
        <taxon>Ixodes</taxon>
    </lineage>
</organism>
<evidence type="ECO:0000313" key="1">
    <source>
        <dbReference type="EMBL" id="KAG0409790.1"/>
    </source>
</evidence>
<gene>
    <name evidence="1" type="ORF">HPB47_013099</name>
</gene>
<proteinExistence type="predicted"/>
<reference evidence="1 2" key="1">
    <citation type="journal article" date="2020" name="Cell">
        <title>Large-Scale Comparative Analyses of Tick Genomes Elucidate Their Genetic Diversity and Vector Capacities.</title>
        <authorList>
            <consortium name="Tick Genome and Microbiome Consortium (TIGMIC)"/>
            <person name="Jia N."/>
            <person name="Wang J."/>
            <person name="Shi W."/>
            <person name="Du L."/>
            <person name="Sun Y."/>
            <person name="Zhan W."/>
            <person name="Jiang J.F."/>
            <person name="Wang Q."/>
            <person name="Zhang B."/>
            <person name="Ji P."/>
            <person name="Bell-Sakyi L."/>
            <person name="Cui X.M."/>
            <person name="Yuan T.T."/>
            <person name="Jiang B.G."/>
            <person name="Yang W.F."/>
            <person name="Lam T.T."/>
            <person name="Chang Q.C."/>
            <person name="Ding S.J."/>
            <person name="Wang X.J."/>
            <person name="Zhu J.G."/>
            <person name="Ruan X.D."/>
            <person name="Zhao L."/>
            <person name="Wei J.T."/>
            <person name="Ye R.Z."/>
            <person name="Que T.C."/>
            <person name="Du C.H."/>
            <person name="Zhou Y.H."/>
            <person name="Cheng J.X."/>
            <person name="Dai P.F."/>
            <person name="Guo W.B."/>
            <person name="Han X.H."/>
            <person name="Huang E.J."/>
            <person name="Li L.F."/>
            <person name="Wei W."/>
            <person name="Gao Y.C."/>
            <person name="Liu J.Z."/>
            <person name="Shao H.Z."/>
            <person name="Wang X."/>
            <person name="Wang C.C."/>
            <person name="Yang T.C."/>
            <person name="Huo Q.B."/>
            <person name="Li W."/>
            <person name="Chen H.Y."/>
            <person name="Chen S.E."/>
            <person name="Zhou L.G."/>
            <person name="Ni X.B."/>
            <person name="Tian J.H."/>
            <person name="Sheng Y."/>
            <person name="Liu T."/>
            <person name="Pan Y.S."/>
            <person name="Xia L.Y."/>
            <person name="Li J."/>
            <person name="Zhao F."/>
            <person name="Cao W.C."/>
        </authorList>
    </citation>
    <scope>NUCLEOTIDE SEQUENCE [LARGE SCALE GENOMIC DNA]</scope>
    <source>
        <strain evidence="1">Iper-2018</strain>
    </source>
</reference>
<dbReference type="Proteomes" id="UP000805193">
    <property type="component" value="Unassembled WGS sequence"/>
</dbReference>
<accession>A0AC60NRP0</accession>
<dbReference type="EMBL" id="JABSTQ010011592">
    <property type="protein sequence ID" value="KAG0409790.1"/>
    <property type="molecule type" value="Genomic_DNA"/>
</dbReference>